<comment type="subcellular location">
    <subcellularLocation>
        <location evidence="1 10">Cell outer membrane</location>
        <topology evidence="1 10">Multi-pass membrane protein</topology>
    </subcellularLocation>
</comment>
<dbReference type="Gene3D" id="2.40.170.20">
    <property type="entry name" value="TonB-dependent receptor, beta-barrel domain"/>
    <property type="match status" value="1"/>
</dbReference>
<proteinExistence type="inferred from homology"/>
<evidence type="ECO:0000256" key="4">
    <source>
        <dbReference type="ARBA" id="ARBA00022692"/>
    </source>
</evidence>
<dbReference type="OrthoDB" id="9812892at2"/>
<dbReference type="Pfam" id="PF00593">
    <property type="entry name" value="TonB_dep_Rec_b-barrel"/>
    <property type="match status" value="1"/>
</dbReference>
<keyword evidence="6 11" id="KW-0798">TonB box</keyword>
<evidence type="ECO:0000256" key="7">
    <source>
        <dbReference type="ARBA" id="ARBA00023136"/>
    </source>
</evidence>
<dbReference type="PATRIC" id="fig|1346330.5.peg.454"/>
<evidence type="ECO:0000256" key="10">
    <source>
        <dbReference type="PROSITE-ProRule" id="PRU01360"/>
    </source>
</evidence>
<evidence type="ECO:0000313" key="14">
    <source>
        <dbReference type="EMBL" id="ERJ61207.1"/>
    </source>
</evidence>
<dbReference type="Gene3D" id="2.60.40.1120">
    <property type="entry name" value="Carboxypeptidase-like, regulatory domain"/>
    <property type="match status" value="1"/>
</dbReference>
<dbReference type="SUPFAM" id="SSF49464">
    <property type="entry name" value="Carboxypeptidase regulatory domain-like"/>
    <property type="match status" value="1"/>
</dbReference>
<dbReference type="GO" id="GO:0015344">
    <property type="term" value="F:siderophore uptake transmembrane transporter activity"/>
    <property type="evidence" value="ECO:0007669"/>
    <property type="project" value="TreeGrafter"/>
</dbReference>
<dbReference type="InterPro" id="IPR008969">
    <property type="entry name" value="CarboxyPept-like_regulatory"/>
</dbReference>
<protein>
    <submittedName>
        <fullName evidence="14">Uncharacterized protein</fullName>
    </submittedName>
</protein>
<feature type="domain" description="TonB-dependent receptor plug" evidence="13">
    <location>
        <begin position="121"/>
        <end position="225"/>
    </location>
</feature>
<dbReference type="InterPro" id="IPR037066">
    <property type="entry name" value="Plug_dom_sf"/>
</dbReference>
<reference evidence="14 15" key="1">
    <citation type="journal article" date="2013" name="Genome Announc.">
        <title>The Draft Genome Sequence of Sphingomonas paucimobilis Strain HER1398 (Proteobacteria), Host to the Giant PAU Phage, Indicates That It Is a Member of the Genus Sphingobacterium (Bacteroidetes).</title>
        <authorList>
            <person name="White R.A.III."/>
            <person name="Suttle C.A."/>
        </authorList>
    </citation>
    <scope>NUCLEOTIDE SEQUENCE [LARGE SCALE GENOMIC DNA]</scope>
    <source>
        <strain evidence="14 15">HER1398</strain>
    </source>
</reference>
<feature type="domain" description="TonB-dependent receptor-like beta-barrel" evidence="12">
    <location>
        <begin position="334"/>
        <end position="774"/>
    </location>
</feature>
<keyword evidence="8" id="KW-0675">Receptor</keyword>
<sequence length="803" mass="90726">MLDLRWKLVLLFTIGILSANGQERSVDGIVRSIDEQALVGVGVKIVETGQQTQTDGKGYFSFNRLKSGHYSLQVQAVGYDTLKQKIEVLDGKNPSLKLVMIKRNQEIQIVDVEGHSKAQAIRETGFNVNVIETKAYANTNSDVNQILNRSTGVRIREQGGLGSNFSFSLNGLSGNHIKFFIDGIPLESMGSGLTFNNIPVNIVERIEVYKGVVPAYLGSDALGGAVNLVTNRDRNKFMDLSYSLGSFNTHRSALSTGYKDPKTGLTFNLNAYHNYSDNNYKMHTNPKAGVWLEIPVKDANGQYSSYDTLSSARRFHDAYQSSMGQLEVGIRDKKWADVAVLGFTYASTDKDVQTGATQDRPFGMVDSKTQSYTPNVRYRKDRLWLDGLSATMYGNLAYSNTVITDTSSFNTYMWTGDPVDLGKPAKGELRDRKSRQHQKNNNLFGQVNLMYTLSPKHIFTLNHNINSNEREAYDEIDPYDDYYSKTNRMTQQVTGLNYQQLLFDKRLNSSVFGKRYGVMGKSQVGQGAKVSKTTDYYGYGAAVSYKIWESLAVKGSYEKAFRLPSFVELHGDGISIDPSSNLRPENSNNFNLSLNYNVGREEHQFSVDGSVFYRHAKDYIINTTYEGPQGSRRYSTNEGGVRINGADTELRYLYRGGVFRAQVNVSYYNAIDNEKYEKGTDRVKLTYKNRTPNEPWLYGNADISTFINKPFGLGDGNLYLNYYLQFINDYSLSWSKLADKSTKDYIPAQWLHNVALTYSLAHNKYNITFEGRNLTDEIAYDTFKLEKPGRSFSVKLRYLISYK</sequence>
<keyword evidence="3 10" id="KW-1134">Transmembrane beta strand</keyword>
<evidence type="ECO:0000256" key="11">
    <source>
        <dbReference type="RuleBase" id="RU003357"/>
    </source>
</evidence>
<keyword evidence="15" id="KW-1185">Reference proteome</keyword>
<organism evidence="14 15">
    <name type="scientific">Sphingobacterium paucimobilis HER1398</name>
    <dbReference type="NCBI Taxonomy" id="1346330"/>
    <lineage>
        <taxon>Bacteria</taxon>
        <taxon>Pseudomonadati</taxon>
        <taxon>Bacteroidota</taxon>
        <taxon>Sphingobacteriia</taxon>
        <taxon>Sphingobacteriales</taxon>
        <taxon>Sphingobacteriaceae</taxon>
        <taxon>Sphingobacterium</taxon>
    </lineage>
</organism>
<dbReference type="InterPro" id="IPR039426">
    <property type="entry name" value="TonB-dep_rcpt-like"/>
</dbReference>
<evidence type="ECO:0000256" key="5">
    <source>
        <dbReference type="ARBA" id="ARBA00022729"/>
    </source>
</evidence>
<name>U2I086_9SPHI</name>
<keyword evidence="4 10" id="KW-0812">Transmembrane</keyword>
<gene>
    <name evidence="14" type="ORF">M472_20860</name>
</gene>
<evidence type="ECO:0000313" key="15">
    <source>
        <dbReference type="Proteomes" id="UP000016584"/>
    </source>
</evidence>
<keyword evidence="5" id="KW-0732">Signal</keyword>
<dbReference type="Proteomes" id="UP000016584">
    <property type="component" value="Unassembled WGS sequence"/>
</dbReference>
<evidence type="ECO:0000259" key="12">
    <source>
        <dbReference type="Pfam" id="PF00593"/>
    </source>
</evidence>
<dbReference type="GO" id="GO:0009279">
    <property type="term" value="C:cell outer membrane"/>
    <property type="evidence" value="ECO:0007669"/>
    <property type="project" value="UniProtKB-SubCell"/>
</dbReference>
<dbReference type="Pfam" id="PF13715">
    <property type="entry name" value="CarbopepD_reg_2"/>
    <property type="match status" value="1"/>
</dbReference>
<accession>U2I086</accession>
<dbReference type="InterPro" id="IPR036942">
    <property type="entry name" value="Beta-barrel_TonB_sf"/>
</dbReference>
<dbReference type="InterPro" id="IPR000531">
    <property type="entry name" value="Beta-barrel_TonB"/>
</dbReference>
<dbReference type="Gene3D" id="2.170.130.10">
    <property type="entry name" value="TonB-dependent receptor, plug domain"/>
    <property type="match status" value="1"/>
</dbReference>
<dbReference type="EMBL" id="ATDL01000003">
    <property type="protein sequence ID" value="ERJ61207.1"/>
    <property type="molecule type" value="Genomic_DNA"/>
</dbReference>
<evidence type="ECO:0000256" key="3">
    <source>
        <dbReference type="ARBA" id="ARBA00022452"/>
    </source>
</evidence>
<keyword evidence="9 10" id="KW-0998">Cell outer membrane</keyword>
<comment type="similarity">
    <text evidence="10 11">Belongs to the TonB-dependent receptor family.</text>
</comment>
<keyword evidence="7 10" id="KW-0472">Membrane</keyword>
<dbReference type="RefSeq" id="WP_021068648.1">
    <property type="nucleotide sequence ID" value="NZ_ATDL01000003.1"/>
</dbReference>
<evidence type="ECO:0000256" key="9">
    <source>
        <dbReference type="ARBA" id="ARBA00023237"/>
    </source>
</evidence>
<evidence type="ECO:0000256" key="1">
    <source>
        <dbReference type="ARBA" id="ARBA00004571"/>
    </source>
</evidence>
<dbReference type="AlphaFoldDB" id="U2I086"/>
<evidence type="ECO:0000256" key="6">
    <source>
        <dbReference type="ARBA" id="ARBA00023077"/>
    </source>
</evidence>
<dbReference type="eggNOG" id="COG4206">
    <property type="taxonomic scope" value="Bacteria"/>
</dbReference>
<dbReference type="SUPFAM" id="SSF56935">
    <property type="entry name" value="Porins"/>
    <property type="match status" value="1"/>
</dbReference>
<dbReference type="PANTHER" id="PTHR30069:SF29">
    <property type="entry name" value="HEMOGLOBIN AND HEMOGLOBIN-HAPTOGLOBIN-BINDING PROTEIN 1-RELATED"/>
    <property type="match status" value="1"/>
</dbReference>
<dbReference type="PROSITE" id="PS52016">
    <property type="entry name" value="TONB_DEPENDENT_REC_3"/>
    <property type="match status" value="1"/>
</dbReference>
<keyword evidence="2 10" id="KW-0813">Transport</keyword>
<dbReference type="GO" id="GO:0044718">
    <property type="term" value="P:siderophore transmembrane transport"/>
    <property type="evidence" value="ECO:0007669"/>
    <property type="project" value="TreeGrafter"/>
</dbReference>
<dbReference type="STRING" id="1346330.M472_20860"/>
<comment type="caution">
    <text evidence="14">The sequence shown here is derived from an EMBL/GenBank/DDBJ whole genome shotgun (WGS) entry which is preliminary data.</text>
</comment>
<evidence type="ECO:0000256" key="8">
    <source>
        <dbReference type="ARBA" id="ARBA00023170"/>
    </source>
</evidence>
<dbReference type="InterPro" id="IPR012910">
    <property type="entry name" value="Plug_dom"/>
</dbReference>
<dbReference type="PANTHER" id="PTHR30069">
    <property type="entry name" value="TONB-DEPENDENT OUTER MEMBRANE RECEPTOR"/>
    <property type="match status" value="1"/>
</dbReference>
<evidence type="ECO:0000256" key="2">
    <source>
        <dbReference type="ARBA" id="ARBA00022448"/>
    </source>
</evidence>
<dbReference type="Pfam" id="PF07715">
    <property type="entry name" value="Plug"/>
    <property type="match status" value="1"/>
</dbReference>
<evidence type="ECO:0000259" key="13">
    <source>
        <dbReference type="Pfam" id="PF07715"/>
    </source>
</evidence>